<dbReference type="SMART" id="SM00849">
    <property type="entry name" value="Lactamase_B"/>
    <property type="match status" value="1"/>
</dbReference>
<evidence type="ECO:0000256" key="15">
    <source>
        <dbReference type="ARBA" id="ARBA00077964"/>
    </source>
</evidence>
<comment type="caution">
    <text evidence="17">The sequence shown here is derived from an EMBL/GenBank/DDBJ whole genome shotgun (WGS) entry which is preliminary data.</text>
</comment>
<dbReference type="InterPro" id="IPR036866">
    <property type="entry name" value="RibonucZ/Hydroxyglut_hydro"/>
</dbReference>
<evidence type="ECO:0000256" key="12">
    <source>
        <dbReference type="ARBA" id="ARBA00065219"/>
    </source>
</evidence>
<sequence length="241" mass="27252">MSVAEEHQFSKDFLFRQLFDRESCTYTYLLADINTKDAVIIDPVLELAERDAQFIQQQGLKLVYCMNTHMHADHVTGTGKLKQLIPGCQSIISRSSGAKADILLDPDSKVKFGRHELIAKPTPGHTNGCMTYISFEQGVAFTGDTLLIRGCGRTDFQEGDPETLFKSVHREIFTLPDNFKLYPAHDYKGQTVTTVWEEKLYNARLTKPLSEFIDIMNNLNLAYPKKMDIAVPLNKVCGIQE</sequence>
<evidence type="ECO:0000256" key="10">
    <source>
        <dbReference type="ARBA" id="ARBA00023128"/>
    </source>
</evidence>
<evidence type="ECO:0000259" key="16">
    <source>
        <dbReference type="SMART" id="SM00849"/>
    </source>
</evidence>
<keyword evidence="9" id="KW-0408">Iron</keyword>
<dbReference type="GO" id="GO:0031123">
    <property type="term" value="P:RNA 3'-end processing"/>
    <property type="evidence" value="ECO:0007669"/>
    <property type="project" value="UniProtKB-ARBA"/>
</dbReference>
<evidence type="ECO:0000256" key="3">
    <source>
        <dbReference type="ARBA" id="ARBA00006759"/>
    </source>
</evidence>
<evidence type="ECO:0000256" key="11">
    <source>
        <dbReference type="ARBA" id="ARBA00050990"/>
    </source>
</evidence>
<dbReference type="Proteomes" id="UP001367676">
    <property type="component" value="Unassembled WGS sequence"/>
</dbReference>
<dbReference type="InterPro" id="IPR001279">
    <property type="entry name" value="Metallo-B-lactamas"/>
</dbReference>
<comment type="subcellular location">
    <subcellularLocation>
        <location evidence="2">Mitochondrion</location>
    </subcellularLocation>
</comment>
<comment type="catalytic activity">
    <reaction evidence="11">
        <text>S-sulfanylglutathione + O2 + H2O = sulfite + glutathione + 2 H(+)</text>
        <dbReference type="Rhea" id="RHEA:12981"/>
        <dbReference type="ChEBI" id="CHEBI:15377"/>
        <dbReference type="ChEBI" id="CHEBI:15378"/>
        <dbReference type="ChEBI" id="CHEBI:15379"/>
        <dbReference type="ChEBI" id="CHEBI:17359"/>
        <dbReference type="ChEBI" id="CHEBI:57925"/>
        <dbReference type="ChEBI" id="CHEBI:58905"/>
        <dbReference type="EC" id="1.13.11.18"/>
    </reaction>
</comment>
<dbReference type="FunFam" id="3.60.15.10:FF:000013">
    <property type="entry name" value="Persulfide dioxygenase ETHE1, mitochondrial"/>
    <property type="match status" value="1"/>
</dbReference>
<protein>
    <recommendedName>
        <fullName evidence="14">Persulfide dioxygenase ETHE1, mitochondrial</fullName>
        <ecNumber evidence="13">1.13.11.18</ecNumber>
    </recommendedName>
    <alternativeName>
        <fullName evidence="15">Sulfur dioxygenase ETHE1</fullName>
    </alternativeName>
</protein>
<dbReference type="GO" id="GO:0006749">
    <property type="term" value="P:glutathione metabolic process"/>
    <property type="evidence" value="ECO:0007669"/>
    <property type="project" value="InterPro"/>
</dbReference>
<dbReference type="CDD" id="cd07724">
    <property type="entry name" value="POD-like_MBL-fold"/>
    <property type="match status" value="1"/>
</dbReference>
<dbReference type="AlphaFoldDB" id="A0AAN9TPX8"/>
<name>A0AAN9TPX8_9HEMI</name>
<dbReference type="Gene3D" id="3.60.15.10">
    <property type="entry name" value="Ribonuclease Z/Hydroxyacylglutathione hydrolase-like"/>
    <property type="match status" value="1"/>
</dbReference>
<dbReference type="SUPFAM" id="SSF56281">
    <property type="entry name" value="Metallo-hydrolase/oxidoreductase"/>
    <property type="match status" value="1"/>
</dbReference>
<evidence type="ECO:0000313" key="17">
    <source>
        <dbReference type="EMBL" id="KAK7603099.1"/>
    </source>
</evidence>
<evidence type="ECO:0000256" key="8">
    <source>
        <dbReference type="ARBA" id="ARBA00023002"/>
    </source>
</evidence>
<comment type="subunit">
    <text evidence="12">Homodimer. Monomer. Interacts with TST. May interact with RELA.</text>
</comment>
<dbReference type="EMBL" id="JBBCAQ010000006">
    <property type="protein sequence ID" value="KAK7603099.1"/>
    <property type="molecule type" value="Genomic_DNA"/>
</dbReference>
<evidence type="ECO:0000313" key="18">
    <source>
        <dbReference type="Proteomes" id="UP001367676"/>
    </source>
</evidence>
<evidence type="ECO:0000256" key="9">
    <source>
        <dbReference type="ARBA" id="ARBA00023004"/>
    </source>
</evidence>
<dbReference type="GO" id="GO:0070813">
    <property type="term" value="P:hydrogen sulfide metabolic process"/>
    <property type="evidence" value="ECO:0007669"/>
    <property type="project" value="TreeGrafter"/>
</dbReference>
<keyword evidence="5" id="KW-0809">Transit peptide</keyword>
<comment type="similarity">
    <text evidence="3">Belongs to the metallo-beta-lactamase superfamily. Glyoxalase II family.</text>
</comment>
<organism evidence="17 18">
    <name type="scientific">Parthenolecanium corni</name>
    <dbReference type="NCBI Taxonomy" id="536013"/>
    <lineage>
        <taxon>Eukaryota</taxon>
        <taxon>Metazoa</taxon>
        <taxon>Ecdysozoa</taxon>
        <taxon>Arthropoda</taxon>
        <taxon>Hexapoda</taxon>
        <taxon>Insecta</taxon>
        <taxon>Pterygota</taxon>
        <taxon>Neoptera</taxon>
        <taxon>Paraneoptera</taxon>
        <taxon>Hemiptera</taxon>
        <taxon>Sternorrhyncha</taxon>
        <taxon>Coccoidea</taxon>
        <taxon>Coccidae</taxon>
        <taxon>Parthenolecanium</taxon>
    </lineage>
</organism>
<evidence type="ECO:0000256" key="6">
    <source>
        <dbReference type="ARBA" id="ARBA00022964"/>
    </source>
</evidence>
<keyword evidence="18" id="KW-1185">Reference proteome</keyword>
<evidence type="ECO:0000256" key="13">
    <source>
        <dbReference type="ARBA" id="ARBA00066686"/>
    </source>
</evidence>
<dbReference type="InterPro" id="IPR044528">
    <property type="entry name" value="POD-like_MBL-fold"/>
</dbReference>
<feature type="domain" description="Metallo-beta-lactamase" evidence="16">
    <location>
        <begin position="24"/>
        <end position="185"/>
    </location>
</feature>
<comment type="cofactor">
    <cofactor evidence="1">
        <name>Fe(2+)</name>
        <dbReference type="ChEBI" id="CHEBI:29033"/>
    </cofactor>
</comment>
<evidence type="ECO:0000256" key="2">
    <source>
        <dbReference type="ARBA" id="ARBA00004173"/>
    </source>
</evidence>
<proteinExistence type="inferred from homology"/>
<keyword evidence="7" id="KW-0007">Acetylation</keyword>
<dbReference type="PANTHER" id="PTHR43084">
    <property type="entry name" value="PERSULFIDE DIOXYGENASE ETHE1"/>
    <property type="match status" value="1"/>
</dbReference>
<keyword evidence="6" id="KW-0223">Dioxygenase</keyword>
<keyword evidence="4" id="KW-0479">Metal-binding</keyword>
<evidence type="ECO:0000256" key="1">
    <source>
        <dbReference type="ARBA" id="ARBA00001954"/>
    </source>
</evidence>
<keyword evidence="10" id="KW-0496">Mitochondrion</keyword>
<accession>A0AAN9TPX8</accession>
<dbReference type="EC" id="1.13.11.18" evidence="13"/>
<reference evidence="17 18" key="1">
    <citation type="submission" date="2024-03" db="EMBL/GenBank/DDBJ databases">
        <title>Adaptation during the transition from Ophiocordyceps entomopathogen to insect associate is accompanied by gene loss and intensified selection.</title>
        <authorList>
            <person name="Ward C.M."/>
            <person name="Onetto C.A."/>
            <person name="Borneman A.R."/>
        </authorList>
    </citation>
    <scope>NUCLEOTIDE SEQUENCE [LARGE SCALE GENOMIC DNA]</scope>
    <source>
        <strain evidence="17">AWRI1</strain>
        <tissue evidence="17">Single Adult Female</tissue>
    </source>
</reference>
<dbReference type="Pfam" id="PF00753">
    <property type="entry name" value="Lactamase_B"/>
    <property type="match status" value="2"/>
</dbReference>
<dbReference type="InterPro" id="IPR051682">
    <property type="entry name" value="Mito_Persulfide_Diox"/>
</dbReference>
<evidence type="ECO:0000256" key="14">
    <source>
        <dbReference type="ARBA" id="ARBA00067300"/>
    </source>
</evidence>
<dbReference type="GO" id="GO:0005739">
    <property type="term" value="C:mitochondrion"/>
    <property type="evidence" value="ECO:0007669"/>
    <property type="project" value="UniProtKB-SubCell"/>
</dbReference>
<gene>
    <name evidence="17" type="ORF">V9T40_003098</name>
</gene>
<dbReference type="GO" id="GO:0050313">
    <property type="term" value="F:sulfur dioxygenase activity"/>
    <property type="evidence" value="ECO:0007669"/>
    <property type="project" value="UniProtKB-EC"/>
</dbReference>
<evidence type="ECO:0000256" key="5">
    <source>
        <dbReference type="ARBA" id="ARBA00022946"/>
    </source>
</evidence>
<dbReference type="PANTHER" id="PTHR43084:SF1">
    <property type="entry name" value="PERSULFIDE DIOXYGENASE ETHE1, MITOCHONDRIAL"/>
    <property type="match status" value="1"/>
</dbReference>
<evidence type="ECO:0000256" key="4">
    <source>
        <dbReference type="ARBA" id="ARBA00022723"/>
    </source>
</evidence>
<evidence type="ECO:0000256" key="7">
    <source>
        <dbReference type="ARBA" id="ARBA00022990"/>
    </source>
</evidence>
<keyword evidence="8" id="KW-0560">Oxidoreductase</keyword>
<dbReference type="GO" id="GO:0046872">
    <property type="term" value="F:metal ion binding"/>
    <property type="evidence" value="ECO:0007669"/>
    <property type="project" value="UniProtKB-KW"/>
</dbReference>